<dbReference type="InterPro" id="IPR012938">
    <property type="entry name" value="Glc/Sorbosone_DH"/>
</dbReference>
<feature type="domain" description="Glucose/Sorbosone dehydrogenase" evidence="1">
    <location>
        <begin position="391"/>
        <end position="564"/>
    </location>
</feature>
<dbReference type="Gene3D" id="2.60.120.200">
    <property type="match status" value="1"/>
</dbReference>
<dbReference type="InterPro" id="IPR011041">
    <property type="entry name" value="Quinoprot_gluc/sorb_DH_b-prop"/>
</dbReference>
<dbReference type="PANTHER" id="PTHR19328">
    <property type="entry name" value="HEDGEHOG-INTERACTING PROTEIN"/>
    <property type="match status" value="1"/>
</dbReference>
<dbReference type="Proteomes" id="UP000600139">
    <property type="component" value="Unassembled WGS sequence"/>
</dbReference>
<dbReference type="Pfam" id="PF07995">
    <property type="entry name" value="GSDH"/>
    <property type="match status" value="2"/>
</dbReference>
<dbReference type="Gene3D" id="2.120.10.30">
    <property type="entry name" value="TolB, C-terminal domain"/>
    <property type="match status" value="1"/>
</dbReference>
<evidence type="ECO:0000313" key="3">
    <source>
        <dbReference type="Proteomes" id="UP000600139"/>
    </source>
</evidence>
<gene>
    <name evidence="2" type="ORF">JIN84_21965</name>
</gene>
<dbReference type="EMBL" id="JAENIK010000013">
    <property type="protein sequence ID" value="MBK1818302.1"/>
    <property type="molecule type" value="Genomic_DNA"/>
</dbReference>
<comment type="caution">
    <text evidence="2">The sequence shown here is derived from an EMBL/GenBank/DDBJ whole genome shotgun (WGS) entry which is preliminary data.</text>
</comment>
<dbReference type="InterPro" id="IPR013320">
    <property type="entry name" value="ConA-like_dom_sf"/>
</dbReference>
<dbReference type="RefSeq" id="WP_200353250.1">
    <property type="nucleotide sequence ID" value="NZ_BAABHZ010000002.1"/>
</dbReference>
<dbReference type="SUPFAM" id="SSF49899">
    <property type="entry name" value="Concanavalin A-like lectins/glucanases"/>
    <property type="match status" value="1"/>
</dbReference>
<keyword evidence="3" id="KW-1185">Reference proteome</keyword>
<dbReference type="InterPro" id="IPR011042">
    <property type="entry name" value="6-blade_b-propeller_TolB-like"/>
</dbReference>
<dbReference type="PANTHER" id="PTHR19328:SF75">
    <property type="entry name" value="ALDOSE SUGAR DEHYDROGENASE YLII"/>
    <property type="match status" value="1"/>
</dbReference>
<name>A0A934V9G0_9BACT</name>
<dbReference type="AlphaFoldDB" id="A0A934V9G0"/>
<organism evidence="2 3">
    <name type="scientific">Luteolibacter yonseiensis</name>
    <dbReference type="NCBI Taxonomy" id="1144680"/>
    <lineage>
        <taxon>Bacteria</taxon>
        <taxon>Pseudomonadati</taxon>
        <taxon>Verrucomicrobiota</taxon>
        <taxon>Verrucomicrobiia</taxon>
        <taxon>Verrucomicrobiales</taxon>
        <taxon>Verrucomicrobiaceae</taxon>
        <taxon>Luteolibacter</taxon>
    </lineage>
</organism>
<dbReference type="Gene3D" id="2.60.40.3440">
    <property type="match status" value="1"/>
</dbReference>
<accession>A0A934V9G0</accession>
<dbReference type="SUPFAM" id="SSF50952">
    <property type="entry name" value="Soluble quinoprotein glucose dehydrogenase"/>
    <property type="match status" value="1"/>
</dbReference>
<proteinExistence type="predicted"/>
<evidence type="ECO:0000313" key="2">
    <source>
        <dbReference type="EMBL" id="MBK1818302.1"/>
    </source>
</evidence>
<dbReference type="Pfam" id="PF17963">
    <property type="entry name" value="Big_9"/>
    <property type="match status" value="1"/>
</dbReference>
<protein>
    <submittedName>
        <fullName evidence="2">PQQ-dependent sugar dehydrogenase</fullName>
    </submittedName>
</protein>
<feature type="domain" description="Glucose/Sorbosone dehydrogenase" evidence="1">
    <location>
        <begin position="615"/>
        <end position="746"/>
    </location>
</feature>
<sequence>MYRHPISWLLASVVVADSQTVTHRWNFNSTGAATNGTVIPDLISSAPGTIVGTNATRTGSALTLPGGSNGQNATSSIAAYFDLPNGIVSSKTNFTLEIWATIHSTRNWQRLFDFGRMDINGGGNGEIPNTYGNPGGSSSRDNLMLAAHRGDTLNDKKIVARNDGAGEIGFENTVSTSLNTQYHYVATFQANANPATGGRFTWYRNGTQMGFVDTTFPLSQIQDVNNWLGRSQYTNDQNSNISYNEFRLYDYALNQTQINASGAAGPDAFPTPVAAADSSTIPHGGKARIPVLKNDTGEISMPAFTILQAPASGTAVITPDKQVLYTHTTGTPTTDSFTYQIANTGGQSSTGTVTINFNNGLKIPNPNLNVPSTPPPTAYAAPNAFGSLGFNSPVCMATPPGETQRLFVCEKGGLLRVIPNVAAGSPAATTFLNLTNLLSGRGEAIDTGSECGLLGLAFHPDYATNRYFYIFYSVTKSGARYQRVSRFTTQTANPNLADTTSEKILIEQLDDRDNHNGGDLHFGPSDGYLYISVGDEGAGDDNPTFNSQRIDKDLFSGILRIDVDRDMANSVEPTPHASIPLEGGVARFAIPKTNPFVHTSLGGTWDGTYIGSPVSTTAVRREFWATGLRNPWRMSFDPVTNVLWCADVGQGQREEVNKIVRGGNYGWVFREGNIAGPRTNNPTMPSNFLTAYHNPPVYDYPRGGNFGGYSVTGGRVYRGTRISALTGKYIFGDYGSGNIWSMNQDGTGIERLLGEGGISAFGVDPSNQDILMADLDGLIRRLSTSTPVGSYPATLTATGLFTSVTDLTPAPGLTPYAVNLPFWSDHAVKSRWFIVPDGTSKFTSSVEGRWTLPDGTIWVKHFDMEMQRGVPSSRKRIETRLIVKNPTGAYGVSYRWNEAGNEATLAPDEGENFTLAITEGGNPAPQTWRIPSRAECMVCHTPQAGHALSFNTRQLNLENSLLGFTGNQLTTLSQQDYLTSSPGLPNLLPRHIRPDETSASVEARVRSYLAVNCSYCHQSGGTAPSSWDGSAHLTLAQTGLVNGTANNSGSDPLNKLVVPGDTTHSIVLSRVAVTNGFTRMPPIGSNILDQANINLLNTWINGELTTRRDYAAWRVARFEPDDLPGGAPDQDPDGDGVTNYQEFLAATDPLDGGSRFQPQLARVSGNLTLGFDLPTNRSFRIETSDNLGQWTPWDVPDNQGTPVAGGLQQFSVPTVDPQRFFRVSLKEN</sequence>
<reference evidence="2" key="1">
    <citation type="submission" date="2021-01" db="EMBL/GenBank/DDBJ databases">
        <title>Modified the classification status of verrucomicrobia.</title>
        <authorList>
            <person name="Feng X."/>
        </authorList>
    </citation>
    <scope>NUCLEOTIDE SEQUENCE</scope>
    <source>
        <strain evidence="2">JCM 18052</strain>
    </source>
</reference>
<evidence type="ECO:0000259" key="1">
    <source>
        <dbReference type="Pfam" id="PF07995"/>
    </source>
</evidence>